<dbReference type="SUPFAM" id="SSF48726">
    <property type="entry name" value="Immunoglobulin"/>
    <property type="match status" value="1"/>
</dbReference>
<evidence type="ECO:0008006" key="3">
    <source>
        <dbReference type="Google" id="ProtNLM"/>
    </source>
</evidence>
<sequence>MPIHGSDYEHRVEIDCITQTNSTIVLLNVTVADSGMYGCYSTGANGTNQTNWTRLTVNDHGKNEYHLFVFLSLFLPMVAARRRRRRRQSGMELLFWIQVAVESSGYQEKGGLSGFSVNLLLQNIRFLFTLGRFAPPSWFHPRAELFLGYDALMLMEFCTGGNSEGRE</sequence>
<accession>A0A8D0B9G3</accession>
<dbReference type="GO" id="GO:0050839">
    <property type="term" value="F:cell adhesion molecule binding"/>
    <property type="evidence" value="ECO:0007669"/>
    <property type="project" value="TreeGrafter"/>
</dbReference>
<dbReference type="Proteomes" id="UP000694421">
    <property type="component" value="Unplaced"/>
</dbReference>
<dbReference type="PANTHER" id="PTHR47011:SF1">
    <property type="entry name" value="CD226 ANTIGEN"/>
    <property type="match status" value="1"/>
</dbReference>
<dbReference type="Gene3D" id="2.60.40.10">
    <property type="entry name" value="Immunoglobulins"/>
    <property type="match status" value="1"/>
</dbReference>
<dbReference type="GO" id="GO:0002891">
    <property type="term" value="P:positive regulation of immunoglobulin mediated immune response"/>
    <property type="evidence" value="ECO:0007669"/>
    <property type="project" value="TreeGrafter"/>
</dbReference>
<keyword evidence="2" id="KW-1185">Reference proteome</keyword>
<dbReference type="GO" id="GO:0009897">
    <property type="term" value="C:external side of plasma membrane"/>
    <property type="evidence" value="ECO:0007669"/>
    <property type="project" value="TreeGrafter"/>
</dbReference>
<dbReference type="Ensembl" id="ENSSMRT00000002609.1">
    <property type="protein sequence ID" value="ENSSMRP00000002191.1"/>
    <property type="gene ID" value="ENSSMRG00000001887.1"/>
</dbReference>
<protein>
    <recommendedName>
        <fullName evidence="3">Ig-like domain-containing protein</fullName>
    </recommendedName>
</protein>
<reference evidence="1" key="2">
    <citation type="submission" date="2025-09" db="UniProtKB">
        <authorList>
            <consortium name="Ensembl"/>
        </authorList>
    </citation>
    <scope>IDENTIFICATION</scope>
</reference>
<dbReference type="InterPro" id="IPR042842">
    <property type="entry name" value="CD226"/>
</dbReference>
<organism evidence="1 2">
    <name type="scientific">Salvator merianae</name>
    <name type="common">Argentine black and white tegu</name>
    <name type="synonym">Tupinambis merianae</name>
    <dbReference type="NCBI Taxonomy" id="96440"/>
    <lineage>
        <taxon>Eukaryota</taxon>
        <taxon>Metazoa</taxon>
        <taxon>Chordata</taxon>
        <taxon>Craniata</taxon>
        <taxon>Vertebrata</taxon>
        <taxon>Euteleostomi</taxon>
        <taxon>Lepidosauria</taxon>
        <taxon>Squamata</taxon>
        <taxon>Bifurcata</taxon>
        <taxon>Unidentata</taxon>
        <taxon>Episquamata</taxon>
        <taxon>Laterata</taxon>
        <taxon>Teiioidea</taxon>
        <taxon>Teiidae</taxon>
        <taxon>Salvator</taxon>
    </lineage>
</organism>
<reference evidence="1" key="1">
    <citation type="submission" date="2025-08" db="UniProtKB">
        <authorList>
            <consortium name="Ensembl"/>
        </authorList>
    </citation>
    <scope>IDENTIFICATION</scope>
</reference>
<dbReference type="InterPro" id="IPR036179">
    <property type="entry name" value="Ig-like_dom_sf"/>
</dbReference>
<proteinExistence type="predicted"/>
<dbReference type="AlphaFoldDB" id="A0A8D0B9G3"/>
<dbReference type="InterPro" id="IPR013783">
    <property type="entry name" value="Ig-like_fold"/>
</dbReference>
<evidence type="ECO:0000313" key="2">
    <source>
        <dbReference type="Proteomes" id="UP000694421"/>
    </source>
</evidence>
<dbReference type="PANTHER" id="PTHR47011">
    <property type="entry name" value="CD226 ANTIGEN"/>
    <property type="match status" value="1"/>
</dbReference>
<name>A0A8D0B9G3_SALMN</name>
<evidence type="ECO:0000313" key="1">
    <source>
        <dbReference type="Ensembl" id="ENSSMRP00000002191.1"/>
    </source>
</evidence>
<dbReference type="GO" id="GO:0002729">
    <property type="term" value="P:positive regulation of natural killer cell cytokine production"/>
    <property type="evidence" value="ECO:0007669"/>
    <property type="project" value="InterPro"/>
</dbReference>